<keyword evidence="4" id="KW-1185">Reference proteome</keyword>
<evidence type="ECO:0000313" key="3">
    <source>
        <dbReference type="EMBL" id="GBM29539.1"/>
    </source>
</evidence>
<protein>
    <submittedName>
        <fullName evidence="3">Aftiphilin</fullName>
    </submittedName>
</protein>
<feature type="region of interest" description="Disordered" evidence="1">
    <location>
        <begin position="33"/>
        <end position="57"/>
    </location>
</feature>
<comment type="caution">
    <text evidence="3">The sequence shown here is derived from an EMBL/GenBank/DDBJ whole genome shotgun (WGS) entry which is preliminary data.</text>
</comment>
<dbReference type="InterPro" id="IPR029205">
    <property type="entry name" value="Clathrin-bd"/>
</dbReference>
<dbReference type="GO" id="GO:0030276">
    <property type="term" value="F:clathrin binding"/>
    <property type="evidence" value="ECO:0007669"/>
    <property type="project" value="InterPro"/>
</dbReference>
<proteinExistence type="predicted"/>
<dbReference type="GO" id="GO:0032588">
    <property type="term" value="C:trans-Golgi network membrane"/>
    <property type="evidence" value="ECO:0007669"/>
    <property type="project" value="InterPro"/>
</dbReference>
<dbReference type="GO" id="GO:0030121">
    <property type="term" value="C:AP-1 adaptor complex"/>
    <property type="evidence" value="ECO:0007669"/>
    <property type="project" value="TreeGrafter"/>
</dbReference>
<dbReference type="InterPro" id="IPR046359">
    <property type="entry name" value="Aftin-like"/>
</dbReference>
<feature type="region of interest" description="Disordered" evidence="1">
    <location>
        <begin position="100"/>
        <end position="134"/>
    </location>
</feature>
<feature type="compositionally biased region" description="Acidic residues" evidence="1">
    <location>
        <begin position="40"/>
        <end position="51"/>
    </location>
</feature>
<reference evidence="3 4" key="1">
    <citation type="journal article" date="2019" name="Sci. Rep.">
        <title>Orb-weaving spider Araneus ventricosus genome elucidates the spidroin gene catalogue.</title>
        <authorList>
            <person name="Kono N."/>
            <person name="Nakamura H."/>
            <person name="Ohtoshi R."/>
            <person name="Moran D.A.P."/>
            <person name="Shinohara A."/>
            <person name="Yoshida Y."/>
            <person name="Fujiwara M."/>
            <person name="Mori M."/>
            <person name="Tomita M."/>
            <person name="Arakawa K."/>
        </authorList>
    </citation>
    <scope>NUCLEOTIDE SEQUENCE [LARGE SCALE GENOMIC DNA]</scope>
</reference>
<dbReference type="OrthoDB" id="5917212at2759"/>
<feature type="domain" description="Aftiphilin clathrin-binding box" evidence="2">
    <location>
        <begin position="558"/>
        <end position="628"/>
    </location>
</feature>
<dbReference type="PANTHER" id="PTHR16156">
    <property type="entry name" value="AFTIPHILIN A-RELATED"/>
    <property type="match status" value="1"/>
</dbReference>
<accession>A0A4Y2EMI6</accession>
<dbReference type="EMBL" id="BGPR01000638">
    <property type="protein sequence ID" value="GBM29539.1"/>
    <property type="molecule type" value="Genomic_DNA"/>
</dbReference>
<dbReference type="AlphaFoldDB" id="A0A4Y2EMI6"/>
<name>A0A4Y2EMI6_ARAVE</name>
<sequence>MTYSMAKEVEYDIERLREEFISMASNFIPMLSSSPPPLDDCPDNDDDDDEFGTFTSANIPFDSSFDSPVAGEKYKPFKTGANGVNDITLNNDLNTFCSYSDSQPSPTPKYTLSFSPQTPKKCKNSSPIEGDDDVLPDQIEKCCSSSEDIPSKINSSASQKCVSDSVHTVNRDSENSYNSHEDSNLLERNELSTCSIEETLKIESESPDSSNSNCDADKIKKSLFVPPCDDEFDKTENSNEMHTAYDETFQSSDVVEECQESLPVVNTSKCVMQRSNDVQSKVEENISSSIPQNSISENLDSEFSADLPHSDEFDDFQTANHVSNSIEKCSDIERKYFDGEDKNPETFQADFADFQSSGDYHCKDSKFENFQSCEKHSHSEAEEFGDFDSFQIIEDGHQSDADEFDDFQSCDKTIGVSSSLNEDEHVGACSSHDDSKFPSAEEPIVPDDDFDEEFDDFQACSDISAPVEQGFANFETQPFDQKEESEFADFESASFNSASSETFQSSVHPSMNIPNQEKNMDKLSAVTSTIFPLKEEESNVAEASYDPASEILEQCNKSRRLWEKLHEVEQTPGLRFQWGVSHSFQQLLRSVNVDYHSILYTLCSNIKLRTSSVPIFASSLSLLEPVKGQASSASQESDDKIQSPKDPIPPVEFDWNSSGLVNPLDSVQAASILMDLSFLSSSESVTSSSVGNNSFENELLKPSPIPACSESNNTNFILEELLSKNVCSIPNSKIAHRQPNLSEEAKNVLDQLPDLSFMRAKVLMFPISSKT</sequence>
<evidence type="ECO:0000256" key="1">
    <source>
        <dbReference type="SAM" id="MobiDB-lite"/>
    </source>
</evidence>
<evidence type="ECO:0000259" key="2">
    <source>
        <dbReference type="Pfam" id="PF15045"/>
    </source>
</evidence>
<gene>
    <name evidence="3" type="primary">Aftph_1</name>
    <name evidence="3" type="ORF">AVEN_212256_1</name>
</gene>
<dbReference type="PANTHER" id="PTHR16156:SF10">
    <property type="entry name" value="AFTIPHILIN-RELATED"/>
    <property type="match status" value="1"/>
</dbReference>
<evidence type="ECO:0000313" key="4">
    <source>
        <dbReference type="Proteomes" id="UP000499080"/>
    </source>
</evidence>
<dbReference type="Pfam" id="PF15045">
    <property type="entry name" value="Clathrin_bdg"/>
    <property type="match status" value="1"/>
</dbReference>
<organism evidence="3 4">
    <name type="scientific">Araneus ventricosus</name>
    <name type="common">Orbweaver spider</name>
    <name type="synonym">Epeira ventricosa</name>
    <dbReference type="NCBI Taxonomy" id="182803"/>
    <lineage>
        <taxon>Eukaryota</taxon>
        <taxon>Metazoa</taxon>
        <taxon>Ecdysozoa</taxon>
        <taxon>Arthropoda</taxon>
        <taxon>Chelicerata</taxon>
        <taxon>Arachnida</taxon>
        <taxon>Araneae</taxon>
        <taxon>Araneomorphae</taxon>
        <taxon>Entelegynae</taxon>
        <taxon>Araneoidea</taxon>
        <taxon>Araneidae</taxon>
        <taxon>Araneus</taxon>
    </lineage>
</organism>
<feature type="compositionally biased region" description="Polar residues" evidence="1">
    <location>
        <begin position="100"/>
        <end position="118"/>
    </location>
</feature>
<dbReference type="Proteomes" id="UP000499080">
    <property type="component" value="Unassembled WGS sequence"/>
</dbReference>